<name>A0ABD3Q8M3_9STRA</name>
<dbReference type="PANTHER" id="PTHR46662">
    <property type="entry name" value="DI-GLUCOSE BINDING PROTEIN WITH LEUCINE-RICH REPEAT DOMAIN-CONTAINING PROTEIN"/>
    <property type="match status" value="1"/>
</dbReference>
<keyword evidence="4" id="KW-0677">Repeat</keyword>
<dbReference type="Pfam" id="PF00560">
    <property type="entry name" value="LRR_1"/>
    <property type="match status" value="5"/>
</dbReference>
<gene>
    <name evidence="8" type="ORF">HJC23_009671</name>
</gene>
<keyword evidence="6" id="KW-0472">Membrane</keyword>
<dbReference type="SMART" id="SM00369">
    <property type="entry name" value="LRR_TYP"/>
    <property type="match status" value="4"/>
</dbReference>
<evidence type="ECO:0000256" key="1">
    <source>
        <dbReference type="ARBA" id="ARBA00004236"/>
    </source>
</evidence>
<evidence type="ECO:0000256" key="5">
    <source>
        <dbReference type="SAM" id="MobiDB-lite"/>
    </source>
</evidence>
<dbReference type="PRINTS" id="PR00019">
    <property type="entry name" value="LEURICHRPT"/>
</dbReference>
<dbReference type="InterPro" id="IPR003591">
    <property type="entry name" value="Leu-rich_rpt_typical-subtyp"/>
</dbReference>
<evidence type="ECO:0000256" key="4">
    <source>
        <dbReference type="ARBA" id="ARBA00022737"/>
    </source>
</evidence>
<feature type="compositionally biased region" description="Polar residues" evidence="5">
    <location>
        <begin position="270"/>
        <end position="295"/>
    </location>
</feature>
<dbReference type="SUPFAM" id="SSF52047">
    <property type="entry name" value="RNI-like"/>
    <property type="match status" value="1"/>
</dbReference>
<dbReference type="FunFam" id="3.80.10.10:FF:000383">
    <property type="entry name" value="Leucine-rich repeat receptor protein kinase EMS1"/>
    <property type="match status" value="1"/>
</dbReference>
<feature type="region of interest" description="Disordered" evidence="5">
    <location>
        <begin position="1"/>
        <end position="21"/>
    </location>
</feature>
<keyword evidence="6" id="KW-0812">Transmembrane</keyword>
<feature type="domain" description="Leucine-rich repeat-containing N-terminal plant-type" evidence="7">
    <location>
        <begin position="769"/>
        <end position="787"/>
    </location>
</feature>
<feature type="compositionally biased region" description="Low complexity" evidence="5">
    <location>
        <begin position="296"/>
        <end position="308"/>
    </location>
</feature>
<feature type="transmembrane region" description="Helical" evidence="6">
    <location>
        <begin position="1362"/>
        <end position="1383"/>
    </location>
</feature>
<dbReference type="Gene3D" id="3.80.10.10">
    <property type="entry name" value="Ribonuclease Inhibitor"/>
    <property type="match status" value="3"/>
</dbReference>
<dbReference type="PROSITE" id="PS51450">
    <property type="entry name" value="LRR"/>
    <property type="match status" value="1"/>
</dbReference>
<evidence type="ECO:0000256" key="2">
    <source>
        <dbReference type="ARBA" id="ARBA00022475"/>
    </source>
</evidence>
<feature type="transmembrane region" description="Helical" evidence="6">
    <location>
        <begin position="1419"/>
        <end position="1437"/>
    </location>
</feature>
<reference evidence="8 9" key="1">
    <citation type="journal article" date="2020" name="G3 (Bethesda)">
        <title>Improved Reference Genome for Cyclotella cryptica CCMP332, a Model for Cell Wall Morphogenesis, Salinity Adaptation, and Lipid Production in Diatoms (Bacillariophyta).</title>
        <authorList>
            <person name="Roberts W.R."/>
            <person name="Downey K.M."/>
            <person name="Ruck E.C."/>
            <person name="Traller J.C."/>
            <person name="Alverson A.J."/>
        </authorList>
    </citation>
    <scope>NUCLEOTIDE SEQUENCE [LARGE SCALE GENOMIC DNA]</scope>
    <source>
        <strain evidence="8 9">CCMP332</strain>
    </source>
</reference>
<feature type="compositionally biased region" description="Polar residues" evidence="5">
    <location>
        <begin position="11"/>
        <end position="21"/>
    </location>
</feature>
<evidence type="ECO:0000313" key="8">
    <source>
        <dbReference type="EMBL" id="KAL3796540.1"/>
    </source>
</evidence>
<dbReference type="SUPFAM" id="SSF52058">
    <property type="entry name" value="L domain-like"/>
    <property type="match status" value="1"/>
</dbReference>
<comment type="caution">
    <text evidence="8">The sequence shown here is derived from an EMBL/GenBank/DDBJ whole genome shotgun (WGS) entry which is preliminary data.</text>
</comment>
<dbReference type="FunFam" id="3.80.10.10:FF:000041">
    <property type="entry name" value="LRR receptor-like serine/threonine-protein kinase ERECTA"/>
    <property type="match status" value="1"/>
</dbReference>
<dbReference type="InterPro" id="IPR001611">
    <property type="entry name" value="Leu-rich_rpt"/>
</dbReference>
<feature type="transmembrane region" description="Helical" evidence="6">
    <location>
        <begin position="1298"/>
        <end position="1320"/>
    </location>
</feature>
<dbReference type="PANTHER" id="PTHR46662:SF109">
    <property type="entry name" value="OS11G0695800 PROTEIN"/>
    <property type="match status" value="1"/>
</dbReference>
<feature type="transmembrane region" description="Helical" evidence="6">
    <location>
        <begin position="1457"/>
        <end position="1477"/>
    </location>
</feature>
<evidence type="ECO:0000256" key="6">
    <source>
        <dbReference type="SAM" id="Phobius"/>
    </source>
</evidence>
<proteinExistence type="predicted"/>
<evidence type="ECO:0000259" key="7">
    <source>
        <dbReference type="Pfam" id="PF08263"/>
    </source>
</evidence>
<dbReference type="Proteomes" id="UP001516023">
    <property type="component" value="Unassembled WGS sequence"/>
</dbReference>
<feature type="domain" description="Leucine-rich repeat-containing N-terminal plant-type" evidence="7">
    <location>
        <begin position="1109"/>
        <end position="1148"/>
    </location>
</feature>
<comment type="subcellular location">
    <subcellularLocation>
        <location evidence="1">Cell membrane</location>
    </subcellularLocation>
</comment>
<organism evidence="8 9">
    <name type="scientific">Cyclotella cryptica</name>
    <dbReference type="NCBI Taxonomy" id="29204"/>
    <lineage>
        <taxon>Eukaryota</taxon>
        <taxon>Sar</taxon>
        <taxon>Stramenopiles</taxon>
        <taxon>Ochrophyta</taxon>
        <taxon>Bacillariophyta</taxon>
        <taxon>Coscinodiscophyceae</taxon>
        <taxon>Thalassiosirophycidae</taxon>
        <taxon>Stephanodiscales</taxon>
        <taxon>Stephanodiscaceae</taxon>
        <taxon>Cyclotella</taxon>
    </lineage>
</organism>
<evidence type="ECO:0000256" key="3">
    <source>
        <dbReference type="ARBA" id="ARBA00022614"/>
    </source>
</evidence>
<dbReference type="Pfam" id="PF08263">
    <property type="entry name" value="LRRNT_2"/>
    <property type="match status" value="2"/>
</dbReference>
<keyword evidence="3" id="KW-0433">Leucine-rich repeat</keyword>
<evidence type="ECO:0000313" key="9">
    <source>
        <dbReference type="Proteomes" id="UP001516023"/>
    </source>
</evidence>
<dbReference type="InterPro" id="IPR032675">
    <property type="entry name" value="LRR_dom_sf"/>
</dbReference>
<dbReference type="InterPro" id="IPR013210">
    <property type="entry name" value="LRR_N_plant-typ"/>
</dbReference>
<dbReference type="GO" id="GO:0005886">
    <property type="term" value="C:plasma membrane"/>
    <property type="evidence" value="ECO:0007669"/>
    <property type="project" value="UniProtKB-SubCell"/>
</dbReference>
<sequence length="1662" mass="184960">MSNLRKRRGITISSTTPTTKNGVVIEGSSPSFFLPVDSTRAIHLSMNVPLQISVDQGTNLVLGSVCLDTDRFDPNEQIQFLIRFMDDDEGINNEENEGWSCLCNYLGEHRGGTSLPPLTKLGLEVTGRSVFQLCAVGVNAHRRGLHVTCRVVWVDDPDKDLISVKGMSRIRPPMDDALKAGRASSSLGYAALRGLLTHLPIRTMIAFFVILSLIRQGGGGFTTSVPSLHPTRRKVTSSTQYREEQLDSVNVRESPRQSPIFDFPAPPSIETKQPSSGGTDLSTSSPTAPQGGQTVSQPSSATMTSATATPVAEATTAFTSTLPPTQDNCINLTISFLPSWIEQNYPVNWTLSTITGEALWSKEYSDPALTNTMILEHASDDSLCLLPGSYTFGFNGAGEAHYLLSSGMQVIKCGGVIKEEYVFDFDLPTTQSSSSDNNMEESAYSQCAALLTTCDDNEDACLRRALIPLQCYLKGMEVDATGSEFNKGGNRTMWFSESCSGVLGDACQSGALGFGVGRESTIAKNESAYFCPYFECANAAFQEFNQNRGNLDEFYGCECQYTQWTCMVKGTKCDRQSCCLESGTQNKTENAISTSCSCRIEPDCDNGNAEMCDVALNYCCDTKQDFEKKVCEKKYSRIKCQESIEQQNIDENGGYSYCEKASNIYCEGDVDISGCQCSYWESLCTQYPEEAICEDAVDYCCPEDAVYGSYCYCDFYLYASNAGYKSEKMASWCSQSETYFTQISIVENDILGLEALYDNLGGEWWFDNSGWLKNETPHCEWFGVRCSEGRVSYIKLNNNNLTGQLTFEVQDGKQDYLFNYLFELKELDLSNNKITGMLESKLLFRHRSLSKVDVSKNALTGVADVLISPFVNLVNFSDNKFSSVGYMAKSRLAYKSIQTFDVGHNNIEHNAADFLKQLPPNLKGMIVKDNLFFGALPDPLPPLALMEVMDASLNSLIGTLPDFSRSMPRVSKINLSEQKHRGTGGLSGSIPQEISSLLDLTELDLSGNYLTGSIPPPIGNIPRLKLLNLSNNELTGVIDGELGKLSEVSEVFDLSRNEISGTIPLEMKDFIGGLVFLHGNEKLLGLAPLGLCYDIQGFDLKNDAKYCPPERNALQDFFNAAKGQEWTNSDGWGNQFTDPCLWYGITCSNVTNQPTHIHLASNGLSGILDNSIGLLRSLQSIDLSDNDIKGSISADIGNLVNLQMLRLSYNKFTGSIPSQLDRLQSLQTVQLQNNRLTGEIRLDAQLMHDSSSFISDCGVPTDFEDPLVCTNCTMCCNIYGACHTTDAPLDGFDSFTNFMWVLLLLIFVVTLLIALTKCLFDKYVSHLSRVEVSRDKILREKKNAFKTIGKDSVYSFFLSKNWIGWLIALSVMMFQFFVFLYFVRAAEKDFSDDRSDFVYSWRCPRNNIDCNDLADQTPVGWFTFGVLMITHLGKDIIQGAKLVRMSTKGWHHLARRLRFFVGGVLLILITVMAVYASTVYNYAIARSNAELVINAVIVLFLVEVDEQIYKLIEVTRPQWLAGLTEHLNDLSDDNISKTSDVNSKKLHGEDHHSDSRARFQPEIDHEIITDIYAKLQLIEFELHSARSIDHALNTNSDSWYQAQVNTEHSINEIRSQLYTMEQKTEQQFENIRLALQLYKSSTELISDSVRTLCRRTSQGELD</sequence>
<keyword evidence="2" id="KW-1003">Cell membrane</keyword>
<accession>A0ABD3Q8M3</accession>
<keyword evidence="9" id="KW-1185">Reference proteome</keyword>
<protein>
    <recommendedName>
        <fullName evidence="7">Leucine-rich repeat-containing N-terminal plant-type domain-containing protein</fullName>
    </recommendedName>
</protein>
<keyword evidence="6" id="KW-1133">Transmembrane helix</keyword>
<feature type="region of interest" description="Disordered" evidence="5">
    <location>
        <begin position="222"/>
        <end position="308"/>
    </location>
</feature>
<dbReference type="EMBL" id="JABMIG020000062">
    <property type="protein sequence ID" value="KAL3796540.1"/>
    <property type="molecule type" value="Genomic_DNA"/>
</dbReference>